<name>A0ABX4V6U5_9BURK</name>
<reference evidence="1 2" key="1">
    <citation type="submission" date="2018-01" db="EMBL/GenBank/DDBJ databases">
        <title>Whole genome analyses suggest that Burkholderia sensu lato contains two further novel genera in the rhizoxinica-symbiotica group Mycetohabitans gen. nov., and Trinickia gen. nov.: implications for the evolution of diazotrophy and nodulation in the Burkholderiaceae.</title>
        <authorList>
            <person name="Estrada-de los Santos P."/>
            <person name="Palmer M."/>
            <person name="Chavez-Ramirez B."/>
            <person name="Beukes C."/>
            <person name="Steenkamp E.T."/>
            <person name="Hirsch A.M."/>
            <person name="Manyaka P."/>
            <person name="Maluk M."/>
            <person name="Lafos M."/>
            <person name="Crook M."/>
            <person name="Gross E."/>
            <person name="Simon M.F."/>
            <person name="Bueno dos Reis Junior F."/>
            <person name="Poole P.S."/>
            <person name="Venter S.N."/>
            <person name="James E.K."/>
        </authorList>
    </citation>
    <scope>NUCLEOTIDE SEQUENCE [LARGE SCALE GENOMIC DNA]</scope>
    <source>
        <strain evidence="1 2">WSM 3937</strain>
    </source>
</reference>
<organism evidence="1 2">
    <name type="scientific">Paraburkholderia rhynchosiae</name>
    <dbReference type="NCBI Taxonomy" id="487049"/>
    <lineage>
        <taxon>Bacteria</taxon>
        <taxon>Pseudomonadati</taxon>
        <taxon>Pseudomonadota</taxon>
        <taxon>Betaproteobacteria</taxon>
        <taxon>Burkholderiales</taxon>
        <taxon>Burkholderiaceae</taxon>
        <taxon>Paraburkholderia</taxon>
    </lineage>
</organism>
<dbReference type="RefSeq" id="WP_102633341.1">
    <property type="nucleotide sequence ID" value="NZ_CADIJZ010000012.1"/>
</dbReference>
<gene>
    <name evidence="1" type="ORF">C0Z16_17280</name>
</gene>
<proteinExistence type="predicted"/>
<evidence type="ECO:0000313" key="2">
    <source>
        <dbReference type="Proteomes" id="UP000235659"/>
    </source>
</evidence>
<dbReference type="EMBL" id="PNXY01000011">
    <property type="protein sequence ID" value="PMS29743.1"/>
    <property type="molecule type" value="Genomic_DNA"/>
</dbReference>
<accession>A0ABX4V6U5</accession>
<evidence type="ECO:0008006" key="3">
    <source>
        <dbReference type="Google" id="ProtNLM"/>
    </source>
</evidence>
<dbReference type="InterPro" id="IPR029058">
    <property type="entry name" value="AB_hydrolase_fold"/>
</dbReference>
<dbReference type="SUPFAM" id="SSF53474">
    <property type="entry name" value="alpha/beta-Hydrolases"/>
    <property type="match status" value="1"/>
</dbReference>
<dbReference type="Proteomes" id="UP000235659">
    <property type="component" value="Unassembled WGS sequence"/>
</dbReference>
<comment type="caution">
    <text evidence="1">The sequence shown here is derived from an EMBL/GenBank/DDBJ whole genome shotgun (WGS) entry which is preliminary data.</text>
</comment>
<keyword evidence="2" id="KW-1185">Reference proteome</keyword>
<dbReference type="Gene3D" id="3.40.50.1820">
    <property type="entry name" value="alpha/beta hydrolase"/>
    <property type="match status" value="1"/>
</dbReference>
<sequence>MMRYSTTCRHSPRMNWRIVEIRFEALLRQHGPAYDVQCIEHSRMDVAKTRFPLFAFRWLMRDRYDNVSKIGRVRVPVLGYGGLADHVIPPALFAALYAAIRAPARLMLIDQANHVDVWQRGGREHVLHFLRDVHAKALL</sequence>
<evidence type="ECO:0000313" key="1">
    <source>
        <dbReference type="EMBL" id="PMS29743.1"/>
    </source>
</evidence>
<protein>
    <recommendedName>
        <fullName evidence="3">Alpha/beta hydrolase</fullName>
    </recommendedName>
</protein>